<proteinExistence type="predicted"/>
<dbReference type="Gene3D" id="2.40.160.10">
    <property type="entry name" value="Porin"/>
    <property type="match status" value="1"/>
</dbReference>
<dbReference type="SUPFAM" id="SSF56935">
    <property type="entry name" value="Porins"/>
    <property type="match status" value="1"/>
</dbReference>
<feature type="domain" description="Porin" evidence="2">
    <location>
        <begin position="7"/>
        <end position="400"/>
    </location>
</feature>
<name>A0ABV8ULV6_9PROT</name>
<dbReference type="Pfam" id="PF13609">
    <property type="entry name" value="Porin_4"/>
    <property type="match status" value="1"/>
</dbReference>
<dbReference type="InterPro" id="IPR033900">
    <property type="entry name" value="Gram_neg_porin_domain"/>
</dbReference>
<evidence type="ECO:0000259" key="2">
    <source>
        <dbReference type="Pfam" id="PF13609"/>
    </source>
</evidence>
<keyword evidence="4" id="KW-1185">Reference proteome</keyword>
<dbReference type="EMBL" id="JBHSCW010000004">
    <property type="protein sequence ID" value="MFC4351821.1"/>
    <property type="molecule type" value="Genomic_DNA"/>
</dbReference>
<comment type="caution">
    <text evidence="3">The sequence shown here is derived from an EMBL/GenBank/DDBJ whole genome shotgun (WGS) entry which is preliminary data.</text>
</comment>
<dbReference type="RefSeq" id="WP_382422167.1">
    <property type="nucleotide sequence ID" value="NZ_JBHSCW010000004.1"/>
</dbReference>
<dbReference type="InterPro" id="IPR023614">
    <property type="entry name" value="Porin_dom_sf"/>
</dbReference>
<gene>
    <name evidence="3" type="ORF">ACFOW6_09730</name>
</gene>
<feature type="signal peptide" evidence="1">
    <location>
        <begin position="1"/>
        <end position="19"/>
    </location>
</feature>
<dbReference type="Proteomes" id="UP001595799">
    <property type="component" value="Unassembled WGS sequence"/>
</dbReference>
<organism evidence="3 4">
    <name type="scientific">Fodinicurvata halophila</name>
    <dbReference type="NCBI Taxonomy" id="1419723"/>
    <lineage>
        <taxon>Bacteria</taxon>
        <taxon>Pseudomonadati</taxon>
        <taxon>Pseudomonadota</taxon>
        <taxon>Alphaproteobacteria</taxon>
        <taxon>Rhodospirillales</taxon>
        <taxon>Rhodovibrionaceae</taxon>
        <taxon>Fodinicurvata</taxon>
    </lineage>
</organism>
<protein>
    <submittedName>
        <fullName evidence="3">Porin</fullName>
    </submittedName>
</protein>
<reference evidence="4" key="1">
    <citation type="journal article" date="2019" name="Int. J. Syst. Evol. Microbiol.">
        <title>The Global Catalogue of Microorganisms (GCM) 10K type strain sequencing project: providing services to taxonomists for standard genome sequencing and annotation.</title>
        <authorList>
            <consortium name="The Broad Institute Genomics Platform"/>
            <consortium name="The Broad Institute Genome Sequencing Center for Infectious Disease"/>
            <person name="Wu L."/>
            <person name="Ma J."/>
        </authorList>
    </citation>
    <scope>NUCLEOTIDE SEQUENCE [LARGE SCALE GENOMIC DNA]</scope>
    <source>
        <strain evidence="4">CECT 8472</strain>
    </source>
</reference>
<keyword evidence="1" id="KW-0732">Signal</keyword>
<sequence length="430" mass="45598">MKKVLMAATALAVSGGAFAAAPAAADDHAGEGFQLKIGGFYNALAIVRDQDDPVSPSGGSGTGTDPYTFSGNGKGNIQNFDFNQRGRYIIEGSQTLDNGLTLGFQTQHEIQSSMDTDSAYVYASGGFGRIHFGTDRSAMYKMYEWSPTAGWGIDYTGHDDSFAHLNGMGHPTAAPFIANQEMMLTYLTPRFSGLQAGLSFAPAADGLGGKADPWDAGSNNRFVTDTSSLDNSEYRKVIEAGLNYSQSFDGFDIGWSGGFGTGRLAGEVSSTEDRRRYLYSTGLNVGFGGFDIGATYKFDTHGSTNSLTGNFTGSTIGGGDTLTVNGSTFTLPNFGMKNQHFVNAGITYTTGPWTVGPSFGWEKETAGLERETMLFDFGARYALAPGADLVGSIQYVDYDEGNLDDYVGNDTAEDFGGDGVAGLFGIQLNF</sequence>
<accession>A0ABV8ULV6</accession>
<evidence type="ECO:0000313" key="4">
    <source>
        <dbReference type="Proteomes" id="UP001595799"/>
    </source>
</evidence>
<evidence type="ECO:0000256" key="1">
    <source>
        <dbReference type="SAM" id="SignalP"/>
    </source>
</evidence>
<evidence type="ECO:0000313" key="3">
    <source>
        <dbReference type="EMBL" id="MFC4351821.1"/>
    </source>
</evidence>
<feature type="chain" id="PRO_5045337781" evidence="1">
    <location>
        <begin position="20"/>
        <end position="430"/>
    </location>
</feature>